<comment type="caution">
    <text evidence="1">The sequence shown here is derived from an EMBL/GenBank/DDBJ whole genome shotgun (WGS) entry which is preliminary data.</text>
</comment>
<organism evidence="1">
    <name type="scientific">bioreactor metagenome</name>
    <dbReference type="NCBI Taxonomy" id="1076179"/>
    <lineage>
        <taxon>unclassified sequences</taxon>
        <taxon>metagenomes</taxon>
        <taxon>ecological metagenomes</taxon>
    </lineage>
</organism>
<dbReference type="EMBL" id="VSSQ01021434">
    <property type="protein sequence ID" value="MPM67017.1"/>
    <property type="molecule type" value="Genomic_DNA"/>
</dbReference>
<protein>
    <submittedName>
        <fullName evidence="1">Uncharacterized protein</fullName>
    </submittedName>
</protein>
<reference evidence="1" key="1">
    <citation type="submission" date="2019-08" db="EMBL/GenBank/DDBJ databases">
        <authorList>
            <person name="Kucharzyk K."/>
            <person name="Murdoch R.W."/>
            <person name="Higgins S."/>
            <person name="Loffler F."/>
        </authorList>
    </citation>
    <scope>NUCLEOTIDE SEQUENCE</scope>
</reference>
<sequence>MFYLTDAAYFLVQRIGRIIRLQHRICSEFEGGIKHNGSIFGRHKRFGQALKESFLLNGSYHRIALGDYTMLHALPIDVSVLLGDDAL</sequence>
<gene>
    <name evidence="1" type="ORF">SDC9_113932</name>
</gene>
<evidence type="ECO:0000313" key="1">
    <source>
        <dbReference type="EMBL" id="MPM67017.1"/>
    </source>
</evidence>
<dbReference type="AlphaFoldDB" id="A0A645BP55"/>
<accession>A0A645BP55</accession>
<name>A0A645BP55_9ZZZZ</name>
<proteinExistence type="predicted"/>